<dbReference type="OrthoDB" id="247273at2"/>
<dbReference type="STRING" id="756272.Plabr_1282"/>
<dbReference type="PROSITE" id="PS50046">
    <property type="entry name" value="PHYTOCHROME_2"/>
    <property type="match status" value="1"/>
</dbReference>
<dbReference type="InterPro" id="IPR001932">
    <property type="entry name" value="PPM-type_phosphatase-like_dom"/>
</dbReference>
<dbReference type="Proteomes" id="UP000006860">
    <property type="component" value="Chromosome"/>
</dbReference>
<dbReference type="eggNOG" id="COG2208">
    <property type="taxonomic scope" value="Bacteria"/>
</dbReference>
<dbReference type="PANTHER" id="PTHR43156">
    <property type="entry name" value="STAGE II SPORULATION PROTEIN E-RELATED"/>
    <property type="match status" value="1"/>
</dbReference>
<dbReference type="InterPro" id="IPR003018">
    <property type="entry name" value="GAF"/>
</dbReference>
<dbReference type="SUPFAM" id="SSF81606">
    <property type="entry name" value="PP2C-like"/>
    <property type="match status" value="1"/>
</dbReference>
<dbReference type="KEGG" id="pbs:Plabr_1282"/>
<keyword evidence="4" id="KW-1185">Reference proteome</keyword>
<dbReference type="eggNOG" id="COG2203">
    <property type="taxonomic scope" value="Bacteria"/>
</dbReference>
<dbReference type="SUPFAM" id="SSF55781">
    <property type="entry name" value="GAF domain-like"/>
    <property type="match status" value="1"/>
</dbReference>
<evidence type="ECO:0000313" key="4">
    <source>
        <dbReference type="Proteomes" id="UP000006860"/>
    </source>
</evidence>
<feature type="domain" description="Phytochrome chromophore attachment site" evidence="2">
    <location>
        <begin position="33"/>
        <end position="91"/>
    </location>
</feature>
<reference evidence="4" key="1">
    <citation type="submission" date="2011-02" db="EMBL/GenBank/DDBJ databases">
        <title>The complete genome of Planctomyces brasiliensis DSM 5305.</title>
        <authorList>
            <person name="Lucas S."/>
            <person name="Copeland A."/>
            <person name="Lapidus A."/>
            <person name="Bruce D."/>
            <person name="Goodwin L."/>
            <person name="Pitluck S."/>
            <person name="Kyrpides N."/>
            <person name="Mavromatis K."/>
            <person name="Pagani I."/>
            <person name="Ivanova N."/>
            <person name="Ovchinnikova G."/>
            <person name="Lu M."/>
            <person name="Detter J.C."/>
            <person name="Han C."/>
            <person name="Land M."/>
            <person name="Hauser L."/>
            <person name="Markowitz V."/>
            <person name="Cheng J.-F."/>
            <person name="Hugenholtz P."/>
            <person name="Woyke T."/>
            <person name="Wu D."/>
            <person name="Tindall B."/>
            <person name="Pomrenke H.G."/>
            <person name="Brambilla E."/>
            <person name="Klenk H.-P."/>
            <person name="Eisen J.A."/>
        </authorList>
    </citation>
    <scope>NUCLEOTIDE SEQUENCE [LARGE SCALE GENOMIC DNA]</scope>
    <source>
        <strain evidence="4">ATCC 49424 / DSM 5305 / JCM 21570 / IAM 15109 / NBRC 103401 / IFAM 1448</strain>
    </source>
</reference>
<gene>
    <name evidence="3" type="ordered locus">Plabr_1282</name>
</gene>
<keyword evidence="1" id="KW-0378">Hydrolase</keyword>
<evidence type="ECO:0000313" key="3">
    <source>
        <dbReference type="EMBL" id="ADY58894.1"/>
    </source>
</evidence>
<protein>
    <submittedName>
        <fullName evidence="3">Protein serine/threonine phosphatase with GAF(S) sensor(S)</fullName>
    </submittedName>
</protein>
<proteinExistence type="predicted"/>
<dbReference type="InterPro" id="IPR016132">
    <property type="entry name" value="Phyto_chromo_attachment"/>
</dbReference>
<dbReference type="SMART" id="SM00065">
    <property type="entry name" value="GAF"/>
    <property type="match status" value="1"/>
</dbReference>
<dbReference type="Pfam" id="PF07228">
    <property type="entry name" value="SpoIIE"/>
    <property type="match status" value="1"/>
</dbReference>
<accession>F0SMS5</accession>
<organism evidence="3 4">
    <name type="scientific">Rubinisphaera brasiliensis (strain ATCC 49424 / DSM 5305 / JCM 21570 / IAM 15109 / NBRC 103401 / IFAM 1448)</name>
    <name type="common">Planctomyces brasiliensis</name>
    <dbReference type="NCBI Taxonomy" id="756272"/>
    <lineage>
        <taxon>Bacteria</taxon>
        <taxon>Pseudomonadati</taxon>
        <taxon>Planctomycetota</taxon>
        <taxon>Planctomycetia</taxon>
        <taxon>Planctomycetales</taxon>
        <taxon>Planctomycetaceae</taxon>
        <taxon>Rubinisphaera</taxon>
    </lineage>
</organism>
<dbReference type="SMART" id="SM00331">
    <property type="entry name" value="PP2C_SIG"/>
    <property type="match status" value="1"/>
</dbReference>
<sequence length="440" mass="48854">MHPSELDLAAFQPLAGQLDDVVTMMRTISRTTKPEAFFREYVERIRQFYAVDRVLLLKHAPDNEHEVIVTEVTEWTRPRQLYEDDGIGIHLQTGLLLSLLEQGEPLILNDWEYDEDDPGTVLLAGMRSLRAVPLFENGETAQMIIGLKAEPEAFRPEELPGLVWLSNLFRHALQNLSLAEKLNNAYQSVDREMKSVGEIQRSLLPESFPEVYGLELSSYYETSQRAGGDYYDFFPLPDGNVGILIADVSGHGTPAAVVMAIMHTIAHTFQGPYDSPGVFLNYLNEHITDRYTNNSGTFVTAFYGVYNPHTGNFKYASAGHNPPLRRRCGATTVTKINKVGGMPLGVTRDIQYEEAEELLYPGDRVVLYTDGIVEAAAPDGELFGTGRLGEMIGNCDLTTSNIVDSVVAAVNKHTRTTAQSDDRTLVVMILRNGGAPVQLQ</sequence>
<dbReference type="PANTHER" id="PTHR43156:SF2">
    <property type="entry name" value="STAGE II SPORULATION PROTEIN E"/>
    <property type="match status" value="1"/>
</dbReference>
<dbReference type="Pfam" id="PF01590">
    <property type="entry name" value="GAF"/>
    <property type="match status" value="1"/>
</dbReference>
<dbReference type="GO" id="GO:0016791">
    <property type="term" value="F:phosphatase activity"/>
    <property type="evidence" value="ECO:0007669"/>
    <property type="project" value="TreeGrafter"/>
</dbReference>
<evidence type="ECO:0000256" key="1">
    <source>
        <dbReference type="ARBA" id="ARBA00022801"/>
    </source>
</evidence>
<dbReference type="Gene3D" id="3.60.40.10">
    <property type="entry name" value="PPM-type phosphatase domain"/>
    <property type="match status" value="1"/>
</dbReference>
<name>F0SMS5_RUBBR</name>
<dbReference type="AlphaFoldDB" id="F0SMS5"/>
<dbReference type="Gene3D" id="3.30.450.40">
    <property type="match status" value="1"/>
</dbReference>
<dbReference type="InterPro" id="IPR036457">
    <property type="entry name" value="PPM-type-like_dom_sf"/>
</dbReference>
<dbReference type="HOGENOM" id="CLU_586417_0_0_0"/>
<dbReference type="EMBL" id="CP002546">
    <property type="protein sequence ID" value="ADY58894.1"/>
    <property type="molecule type" value="Genomic_DNA"/>
</dbReference>
<dbReference type="InterPro" id="IPR029016">
    <property type="entry name" value="GAF-like_dom_sf"/>
</dbReference>
<evidence type="ECO:0000259" key="2">
    <source>
        <dbReference type="PROSITE" id="PS50046"/>
    </source>
</evidence>
<dbReference type="RefSeq" id="WP_013627626.1">
    <property type="nucleotide sequence ID" value="NC_015174.1"/>
</dbReference>
<dbReference type="InterPro" id="IPR052016">
    <property type="entry name" value="Bact_Sigma-Reg"/>
</dbReference>